<gene>
    <name evidence="2" type="ORF">BJ508DRAFT_307900</name>
</gene>
<dbReference type="EMBL" id="ML119693">
    <property type="protein sequence ID" value="RPA79990.1"/>
    <property type="molecule type" value="Genomic_DNA"/>
</dbReference>
<sequence>MAHTQLPSAAPHPRRNLLVIGRPRPSRKTSGGIRKVLSEPIKHSFKTKQASNAPGSAPLTRFEVILQQLQRDVPKVKEIDIEPEIDGLRWNDTMNSIQRQSLREAYRDKIQEVLARARKVLIHEVGASIATPKFANVGLSVPKSLADCDAIIQTLANQRKADRLRWKQGGKEGSYPEGSPEKARNELYWNFQLALRKYEFGKKWFVRAGVEEPCNLREADALARTLKDLAQWRRYKSNGTG</sequence>
<evidence type="ECO:0000313" key="3">
    <source>
        <dbReference type="Proteomes" id="UP000275078"/>
    </source>
</evidence>
<reference evidence="2 3" key="1">
    <citation type="journal article" date="2018" name="Nat. Ecol. Evol.">
        <title>Pezizomycetes genomes reveal the molecular basis of ectomycorrhizal truffle lifestyle.</title>
        <authorList>
            <person name="Murat C."/>
            <person name="Payen T."/>
            <person name="Noel B."/>
            <person name="Kuo A."/>
            <person name="Morin E."/>
            <person name="Chen J."/>
            <person name="Kohler A."/>
            <person name="Krizsan K."/>
            <person name="Balestrini R."/>
            <person name="Da Silva C."/>
            <person name="Montanini B."/>
            <person name="Hainaut M."/>
            <person name="Levati E."/>
            <person name="Barry K.W."/>
            <person name="Belfiori B."/>
            <person name="Cichocki N."/>
            <person name="Clum A."/>
            <person name="Dockter R.B."/>
            <person name="Fauchery L."/>
            <person name="Guy J."/>
            <person name="Iotti M."/>
            <person name="Le Tacon F."/>
            <person name="Lindquist E.A."/>
            <person name="Lipzen A."/>
            <person name="Malagnac F."/>
            <person name="Mello A."/>
            <person name="Molinier V."/>
            <person name="Miyauchi S."/>
            <person name="Poulain J."/>
            <person name="Riccioni C."/>
            <person name="Rubini A."/>
            <person name="Sitrit Y."/>
            <person name="Splivallo R."/>
            <person name="Traeger S."/>
            <person name="Wang M."/>
            <person name="Zifcakova L."/>
            <person name="Wipf D."/>
            <person name="Zambonelli A."/>
            <person name="Paolocci F."/>
            <person name="Nowrousian M."/>
            <person name="Ottonello S."/>
            <person name="Baldrian P."/>
            <person name="Spatafora J.W."/>
            <person name="Henrissat B."/>
            <person name="Nagy L.G."/>
            <person name="Aury J.M."/>
            <person name="Wincker P."/>
            <person name="Grigoriev I.V."/>
            <person name="Bonfante P."/>
            <person name="Martin F.M."/>
        </authorList>
    </citation>
    <scope>NUCLEOTIDE SEQUENCE [LARGE SCALE GENOMIC DNA]</scope>
    <source>
        <strain evidence="2 3">RN42</strain>
    </source>
</reference>
<proteinExistence type="predicted"/>
<evidence type="ECO:0000256" key="1">
    <source>
        <dbReference type="SAM" id="MobiDB-lite"/>
    </source>
</evidence>
<keyword evidence="3" id="KW-1185">Reference proteome</keyword>
<dbReference type="Proteomes" id="UP000275078">
    <property type="component" value="Unassembled WGS sequence"/>
</dbReference>
<accession>A0A3N4I7C6</accession>
<dbReference type="AlphaFoldDB" id="A0A3N4I7C6"/>
<organism evidence="2 3">
    <name type="scientific">Ascobolus immersus RN42</name>
    <dbReference type="NCBI Taxonomy" id="1160509"/>
    <lineage>
        <taxon>Eukaryota</taxon>
        <taxon>Fungi</taxon>
        <taxon>Dikarya</taxon>
        <taxon>Ascomycota</taxon>
        <taxon>Pezizomycotina</taxon>
        <taxon>Pezizomycetes</taxon>
        <taxon>Pezizales</taxon>
        <taxon>Ascobolaceae</taxon>
        <taxon>Ascobolus</taxon>
    </lineage>
</organism>
<feature type="region of interest" description="Disordered" evidence="1">
    <location>
        <begin position="1"/>
        <end position="32"/>
    </location>
</feature>
<protein>
    <submittedName>
        <fullName evidence="2">Uncharacterized protein</fullName>
    </submittedName>
</protein>
<evidence type="ECO:0000313" key="2">
    <source>
        <dbReference type="EMBL" id="RPA79990.1"/>
    </source>
</evidence>
<name>A0A3N4I7C6_ASCIM</name>